<evidence type="ECO:0000313" key="2">
    <source>
        <dbReference type="Proteomes" id="UP000675121"/>
    </source>
</evidence>
<sequence>MSFGQNVRHVRELLGWSRSDMLRRLSPGASSKERARVSQQVYQLERRSSRRSELLLPISDILGIAPNVLLNRDLTGMSLPEVNLLRPDASAPVPGELIAMAGRLATVTDEARAIVDKVFVLDRDQPQSVSKLSIIVDAFLDGVHGPARAGRRYNDR</sequence>
<protein>
    <submittedName>
        <fullName evidence="1">Uncharacterized protein</fullName>
    </submittedName>
</protein>
<dbReference type="RefSeq" id="WP_201138554.1">
    <property type="nucleotide sequence ID" value="NZ_CAJNAS010000029.1"/>
</dbReference>
<dbReference type="EMBL" id="CAJNAS010000029">
    <property type="protein sequence ID" value="CAE6958460.1"/>
    <property type="molecule type" value="Genomic_DNA"/>
</dbReference>
<dbReference type="AlphaFoldDB" id="A0A9N8N6E7"/>
<gene>
    <name evidence="1" type="ORF">R70211_06757</name>
</gene>
<proteinExistence type="predicted"/>
<dbReference type="InterPro" id="IPR010982">
    <property type="entry name" value="Lambda_DNA-bd_dom_sf"/>
</dbReference>
<organism evidence="1 2">
    <name type="scientific">Paraburkholderia domus</name>
    <dbReference type="NCBI Taxonomy" id="2793075"/>
    <lineage>
        <taxon>Bacteria</taxon>
        <taxon>Pseudomonadati</taxon>
        <taxon>Pseudomonadota</taxon>
        <taxon>Betaproteobacteria</taxon>
        <taxon>Burkholderiales</taxon>
        <taxon>Burkholderiaceae</taxon>
        <taxon>Paraburkholderia</taxon>
    </lineage>
</organism>
<accession>A0A9N8N6E7</accession>
<evidence type="ECO:0000313" key="1">
    <source>
        <dbReference type="EMBL" id="CAE6958460.1"/>
    </source>
</evidence>
<name>A0A9N8N6E7_9BURK</name>
<reference evidence="1" key="1">
    <citation type="submission" date="2021-02" db="EMBL/GenBank/DDBJ databases">
        <authorList>
            <person name="Vanwijnsberghe S."/>
        </authorList>
    </citation>
    <scope>NUCLEOTIDE SEQUENCE</scope>
    <source>
        <strain evidence="1">R-70211</strain>
    </source>
</reference>
<comment type="caution">
    <text evidence="1">The sequence shown here is derived from an EMBL/GenBank/DDBJ whole genome shotgun (WGS) entry which is preliminary data.</text>
</comment>
<keyword evidence="2" id="KW-1185">Reference proteome</keyword>
<dbReference type="Gene3D" id="1.10.260.40">
    <property type="entry name" value="lambda repressor-like DNA-binding domains"/>
    <property type="match status" value="1"/>
</dbReference>
<dbReference type="GO" id="GO:0003677">
    <property type="term" value="F:DNA binding"/>
    <property type="evidence" value="ECO:0007669"/>
    <property type="project" value="InterPro"/>
</dbReference>
<dbReference type="Proteomes" id="UP000675121">
    <property type="component" value="Unassembled WGS sequence"/>
</dbReference>